<name>A0A1L0AQU2_9GAMM</name>
<dbReference type="CDD" id="cd01026">
    <property type="entry name" value="TOPRIM_OLD"/>
    <property type="match status" value="1"/>
</dbReference>
<dbReference type="Pfam" id="PF20469">
    <property type="entry name" value="OLD-like_TOPRIM"/>
    <property type="match status" value="1"/>
</dbReference>
<dbReference type="AlphaFoldDB" id="A0A1L0AQU2"/>
<evidence type="ECO:0000259" key="1">
    <source>
        <dbReference type="Pfam" id="PF20469"/>
    </source>
</evidence>
<protein>
    <submittedName>
        <fullName evidence="2">RecF/RecN/SMC N domain protein</fullName>
    </submittedName>
</protein>
<organism evidence="2 3">
    <name type="scientific">Moritella viscosa</name>
    <dbReference type="NCBI Taxonomy" id="80854"/>
    <lineage>
        <taxon>Bacteria</taxon>
        <taxon>Pseudomonadati</taxon>
        <taxon>Pseudomonadota</taxon>
        <taxon>Gammaproteobacteria</taxon>
        <taxon>Alteromonadales</taxon>
        <taxon>Moritellaceae</taxon>
        <taxon>Moritella</taxon>
    </lineage>
</organism>
<reference evidence="2 3" key="1">
    <citation type="submission" date="2016-11" db="EMBL/GenBank/DDBJ databases">
        <authorList>
            <person name="Jaros S."/>
            <person name="Januszkiewicz K."/>
            <person name="Wedrychowicz H."/>
        </authorList>
    </citation>
    <scope>NUCLEOTIDE SEQUENCE [LARGE SCALE GENOMIC DNA]</scope>
    <source>
        <strain evidence="2">NVI 5450</strain>
    </source>
</reference>
<evidence type="ECO:0000313" key="2">
    <source>
        <dbReference type="EMBL" id="SGZ20792.1"/>
    </source>
</evidence>
<dbReference type="InterPro" id="IPR034139">
    <property type="entry name" value="TOPRIM_OLD"/>
</dbReference>
<sequence length="279" mass="32020">MGKENTKLREGDYLFLERFLDSTKSNLFFANGVILVEGDAENILLPSFAKKLGRDLSQHGVSIVNVGSTAFLRYSNIFLRQDAKELHLDVSLITDVDVRPSIHEDKQTKNKKDVDGNNIKNKDGKNIKIEMTSVEIEEKRIKTAQDIRDKFESPVTAFVAPYWTLEYSIAKSCLSELFHQAVYICHKTKSKDYVFSEEKKMLLIKDAKVEYKKWKDEDKLSIDEIAYNIYKKTMLDRYLSKAVVAQVFADFIIDADFNSVETDENLTYLVDAIKNVTGK</sequence>
<dbReference type="EMBL" id="FPLD01000175">
    <property type="protein sequence ID" value="SGZ20792.1"/>
    <property type="molecule type" value="Genomic_DNA"/>
</dbReference>
<accession>A0A1L0AQU2</accession>
<feature type="domain" description="OLD protein-like TOPRIM" evidence="1">
    <location>
        <begin position="28"/>
        <end position="97"/>
    </location>
</feature>
<gene>
    <name evidence="2" type="ORF">NVI5450_4918</name>
</gene>
<dbReference type="Proteomes" id="UP000183794">
    <property type="component" value="Unassembled WGS sequence"/>
</dbReference>
<dbReference type="RefSeq" id="WP_075518691.1">
    <property type="nucleotide sequence ID" value="NZ_FPLD01000175.1"/>
</dbReference>
<dbReference type="OrthoDB" id="3322489at2"/>
<evidence type="ECO:0000313" key="3">
    <source>
        <dbReference type="Proteomes" id="UP000183794"/>
    </source>
</evidence>
<proteinExistence type="predicted"/>